<dbReference type="AlphaFoldDB" id="A0A2I2KXA1"/>
<keyword evidence="3 6" id="KW-1133">Transmembrane helix</keyword>
<dbReference type="Proteomes" id="UP000234331">
    <property type="component" value="Unassembled WGS sequence"/>
</dbReference>
<keyword evidence="4 6" id="KW-0472">Membrane</keyword>
<dbReference type="PANTHER" id="PTHR31310">
    <property type="match status" value="1"/>
</dbReference>
<dbReference type="PANTHER" id="PTHR31310:SF7">
    <property type="entry name" value="PA-PHOSPHATASE RELATED-FAMILY PROTEIN DDB_G0268928"/>
    <property type="match status" value="1"/>
</dbReference>
<keyword evidence="2 6" id="KW-0812">Transmembrane</keyword>
<dbReference type="InterPro" id="IPR026841">
    <property type="entry name" value="Aur1/Ipt1"/>
</dbReference>
<dbReference type="Pfam" id="PF14378">
    <property type="entry name" value="PAP2_3"/>
    <property type="match status" value="1"/>
</dbReference>
<evidence type="ECO:0000256" key="2">
    <source>
        <dbReference type="ARBA" id="ARBA00022692"/>
    </source>
</evidence>
<feature type="transmembrane region" description="Helical" evidence="6">
    <location>
        <begin position="82"/>
        <end position="100"/>
    </location>
</feature>
<feature type="domain" description="Inositolphosphotransferase Aur1/Ipt1" evidence="7">
    <location>
        <begin position="15"/>
        <end position="92"/>
    </location>
</feature>
<evidence type="ECO:0000256" key="5">
    <source>
        <dbReference type="SAM" id="MobiDB-lite"/>
    </source>
</evidence>
<feature type="compositionally biased region" description="Pro residues" evidence="5">
    <location>
        <begin position="121"/>
        <end position="139"/>
    </location>
</feature>
<accession>A0A2I2KXA1</accession>
<evidence type="ECO:0000313" key="8">
    <source>
        <dbReference type="EMBL" id="SNQ50291.1"/>
    </source>
</evidence>
<feature type="transmembrane region" description="Helical" evidence="6">
    <location>
        <begin position="26"/>
        <end position="46"/>
    </location>
</feature>
<dbReference type="InterPro" id="IPR052185">
    <property type="entry name" value="IPC_Synthase-Related"/>
</dbReference>
<feature type="compositionally biased region" description="Pro residues" evidence="5">
    <location>
        <begin position="148"/>
        <end position="160"/>
    </location>
</feature>
<dbReference type="GO" id="GO:0016020">
    <property type="term" value="C:membrane"/>
    <property type="evidence" value="ECO:0007669"/>
    <property type="project" value="UniProtKB-SubCell"/>
</dbReference>
<evidence type="ECO:0000256" key="6">
    <source>
        <dbReference type="SAM" id="Phobius"/>
    </source>
</evidence>
<proteinExistence type="predicted"/>
<feature type="transmembrane region" description="Helical" evidence="6">
    <location>
        <begin position="58"/>
        <end position="76"/>
    </location>
</feature>
<evidence type="ECO:0000256" key="3">
    <source>
        <dbReference type="ARBA" id="ARBA00022989"/>
    </source>
</evidence>
<evidence type="ECO:0000256" key="1">
    <source>
        <dbReference type="ARBA" id="ARBA00004141"/>
    </source>
</evidence>
<evidence type="ECO:0000259" key="7">
    <source>
        <dbReference type="Pfam" id="PF14378"/>
    </source>
</evidence>
<dbReference type="EMBL" id="FZMO01000373">
    <property type="protein sequence ID" value="SNQ50291.1"/>
    <property type="molecule type" value="Genomic_DNA"/>
</dbReference>
<organism evidence="8 9">
    <name type="scientific">Frankia canadensis</name>
    <dbReference type="NCBI Taxonomy" id="1836972"/>
    <lineage>
        <taxon>Bacteria</taxon>
        <taxon>Bacillati</taxon>
        <taxon>Actinomycetota</taxon>
        <taxon>Actinomycetes</taxon>
        <taxon>Frankiales</taxon>
        <taxon>Frankiaceae</taxon>
        <taxon>Frankia</taxon>
    </lineage>
</organism>
<evidence type="ECO:0000313" key="9">
    <source>
        <dbReference type="Proteomes" id="UP000234331"/>
    </source>
</evidence>
<evidence type="ECO:0000256" key="4">
    <source>
        <dbReference type="ARBA" id="ARBA00023136"/>
    </source>
</evidence>
<gene>
    <name evidence="8" type="ORF">FRACA_4340001</name>
</gene>
<comment type="subcellular location">
    <subcellularLocation>
        <location evidence="1">Membrane</location>
        <topology evidence="1">Multi-pass membrane protein</topology>
    </subcellularLocation>
</comment>
<name>A0A2I2KXA1_9ACTN</name>
<sequence>MLTSAGFVDEAVLLGQSVYGEFGNGVAAQLSALPSVHVGWAFLIAYEVIRISPSRWRWLIVVHPVLTTLVVVVTANHFWADGILAVVLLVLAELGSRALARLGRRLRDRRRASPAADATPDQPPTPAPATLPPPTPAPATPAQASALPPAPSCRPAPTSAPEPRSALSPPSAPPPEGHTAAALRTGRHPA</sequence>
<reference evidence="8 9" key="1">
    <citation type="submission" date="2017-06" db="EMBL/GenBank/DDBJ databases">
        <authorList>
            <person name="Kim H.J."/>
            <person name="Triplett B.A."/>
        </authorList>
    </citation>
    <scope>NUCLEOTIDE SEQUENCE [LARGE SCALE GENOMIC DNA]</scope>
    <source>
        <strain evidence="8">FRACA_ARgP5</strain>
    </source>
</reference>
<feature type="region of interest" description="Disordered" evidence="5">
    <location>
        <begin position="107"/>
        <end position="190"/>
    </location>
</feature>
<protein>
    <recommendedName>
        <fullName evidence="7">Inositolphosphotransferase Aur1/Ipt1 domain-containing protein</fullName>
    </recommendedName>
</protein>
<keyword evidence="9" id="KW-1185">Reference proteome</keyword>